<keyword evidence="5 7" id="KW-1133">Transmembrane helix</keyword>
<evidence type="ECO:0000256" key="1">
    <source>
        <dbReference type="ARBA" id="ARBA00004429"/>
    </source>
</evidence>
<dbReference type="PANTHER" id="PTHR30413:SF8">
    <property type="entry name" value="TRANSPORT PERMEASE PROTEIN"/>
    <property type="match status" value="1"/>
</dbReference>
<sequence>MNKIYFPREIIPLSIVFANLVNFFFELIALFIVLAVMGYKFYMFLYLLPIVIFIQFFLVVGMTLLVSALNVFFRDLQHLITIIMMVWFFGTPIIYPLSMVPERFQFIIKINPMTIYAAYYRNIFYYVKYPEGSGFPNTLETLGALGITLLIFFIGYYVFKRLEPRFAEEI</sequence>
<dbReference type="EMBL" id="BART01023978">
    <property type="protein sequence ID" value="GAG99069.1"/>
    <property type="molecule type" value="Genomic_DNA"/>
</dbReference>
<dbReference type="Pfam" id="PF01061">
    <property type="entry name" value="ABC2_membrane"/>
    <property type="match status" value="1"/>
</dbReference>
<evidence type="ECO:0000256" key="5">
    <source>
        <dbReference type="ARBA" id="ARBA00022989"/>
    </source>
</evidence>
<evidence type="ECO:0000256" key="6">
    <source>
        <dbReference type="ARBA" id="ARBA00023136"/>
    </source>
</evidence>
<dbReference type="AlphaFoldDB" id="X1BTJ0"/>
<evidence type="ECO:0000256" key="4">
    <source>
        <dbReference type="ARBA" id="ARBA00022692"/>
    </source>
</evidence>
<keyword evidence="2" id="KW-0813">Transport</keyword>
<accession>X1BTJ0</accession>
<feature type="transmembrane region" description="Helical" evidence="7">
    <location>
        <begin position="79"/>
        <end position="98"/>
    </location>
</feature>
<keyword evidence="4 7" id="KW-0812">Transmembrane</keyword>
<feature type="transmembrane region" description="Helical" evidence="7">
    <location>
        <begin position="139"/>
        <end position="159"/>
    </location>
</feature>
<gene>
    <name evidence="9" type="ORF">S01H4_43456</name>
</gene>
<keyword evidence="3" id="KW-1003">Cell membrane</keyword>
<comment type="caution">
    <text evidence="9">The sequence shown here is derived from an EMBL/GenBank/DDBJ whole genome shotgun (WGS) entry which is preliminary data.</text>
</comment>
<dbReference type="GO" id="GO:0005886">
    <property type="term" value="C:plasma membrane"/>
    <property type="evidence" value="ECO:0007669"/>
    <property type="project" value="UniProtKB-SubCell"/>
</dbReference>
<protein>
    <recommendedName>
        <fullName evidence="8">ABC-2 type transporter transmembrane domain-containing protein</fullName>
    </recommendedName>
</protein>
<dbReference type="GO" id="GO:0140359">
    <property type="term" value="F:ABC-type transporter activity"/>
    <property type="evidence" value="ECO:0007669"/>
    <property type="project" value="InterPro"/>
</dbReference>
<feature type="transmembrane region" description="Helical" evidence="7">
    <location>
        <begin position="44"/>
        <end position="73"/>
    </location>
</feature>
<feature type="domain" description="ABC-2 type transporter transmembrane" evidence="8">
    <location>
        <begin position="5"/>
        <end position="124"/>
    </location>
</feature>
<feature type="transmembrane region" description="Helical" evidence="7">
    <location>
        <begin position="15"/>
        <end position="37"/>
    </location>
</feature>
<dbReference type="InterPro" id="IPR013525">
    <property type="entry name" value="ABC2_TM"/>
</dbReference>
<dbReference type="PANTHER" id="PTHR30413">
    <property type="entry name" value="INNER MEMBRANE TRANSPORT PERMEASE"/>
    <property type="match status" value="1"/>
</dbReference>
<proteinExistence type="predicted"/>
<reference evidence="9" key="1">
    <citation type="journal article" date="2014" name="Front. Microbiol.">
        <title>High frequency of phylogenetically diverse reductive dehalogenase-homologous genes in deep subseafloor sedimentary metagenomes.</title>
        <authorList>
            <person name="Kawai M."/>
            <person name="Futagami T."/>
            <person name="Toyoda A."/>
            <person name="Takaki Y."/>
            <person name="Nishi S."/>
            <person name="Hori S."/>
            <person name="Arai W."/>
            <person name="Tsubouchi T."/>
            <person name="Morono Y."/>
            <person name="Uchiyama I."/>
            <person name="Ito T."/>
            <person name="Fujiyama A."/>
            <person name="Inagaki F."/>
            <person name="Takami H."/>
        </authorList>
    </citation>
    <scope>NUCLEOTIDE SEQUENCE</scope>
    <source>
        <strain evidence="9">Expedition CK06-06</strain>
    </source>
</reference>
<evidence type="ECO:0000313" key="9">
    <source>
        <dbReference type="EMBL" id="GAG99069.1"/>
    </source>
</evidence>
<evidence type="ECO:0000256" key="7">
    <source>
        <dbReference type="SAM" id="Phobius"/>
    </source>
</evidence>
<evidence type="ECO:0000256" key="3">
    <source>
        <dbReference type="ARBA" id="ARBA00022475"/>
    </source>
</evidence>
<keyword evidence="6 7" id="KW-0472">Membrane</keyword>
<name>X1BTJ0_9ZZZZ</name>
<feature type="transmembrane region" description="Helical" evidence="7">
    <location>
        <begin position="110"/>
        <end position="127"/>
    </location>
</feature>
<evidence type="ECO:0000256" key="2">
    <source>
        <dbReference type="ARBA" id="ARBA00022448"/>
    </source>
</evidence>
<organism evidence="9">
    <name type="scientific">marine sediment metagenome</name>
    <dbReference type="NCBI Taxonomy" id="412755"/>
    <lineage>
        <taxon>unclassified sequences</taxon>
        <taxon>metagenomes</taxon>
        <taxon>ecological metagenomes</taxon>
    </lineage>
</organism>
<evidence type="ECO:0000259" key="8">
    <source>
        <dbReference type="Pfam" id="PF01061"/>
    </source>
</evidence>
<dbReference type="GO" id="GO:0015920">
    <property type="term" value="P:lipopolysaccharide transport"/>
    <property type="evidence" value="ECO:0007669"/>
    <property type="project" value="TreeGrafter"/>
</dbReference>
<comment type="subcellular location">
    <subcellularLocation>
        <location evidence="1">Cell inner membrane</location>
        <topology evidence="1">Multi-pass membrane protein</topology>
    </subcellularLocation>
</comment>